<proteinExistence type="inferred from homology"/>
<dbReference type="AlphaFoldDB" id="A0A1F4TK31"/>
<sequence length="112" mass="12422">MKKIEAIIRSEKLDELREALDAKGLSSMTVTDVRGRGAQKGITLEWRVGEYTVEFLPKIKVEIIVNDQQAETVIKIITGVCQTGNIGDGKIFVLPVEQAVRIRTGERGEQVV</sequence>
<dbReference type="PANTHER" id="PTHR30115:SF11">
    <property type="entry name" value="NITROGEN REGULATORY PROTEIN P-II HOMOLOG"/>
    <property type="match status" value="1"/>
</dbReference>
<feature type="modified residue" description="O-UMP-tyrosine" evidence="1">
    <location>
        <position position="51"/>
    </location>
</feature>
<dbReference type="PRINTS" id="PR00340">
    <property type="entry name" value="PIIGLNB"/>
</dbReference>
<dbReference type="GO" id="GO:0005524">
    <property type="term" value="F:ATP binding"/>
    <property type="evidence" value="ECO:0007669"/>
    <property type="project" value="TreeGrafter"/>
</dbReference>
<dbReference type="SUPFAM" id="SSF54913">
    <property type="entry name" value="GlnB-like"/>
    <property type="match status" value="1"/>
</dbReference>
<accession>A0A1F4TK31</accession>
<dbReference type="InterPro" id="IPR002187">
    <property type="entry name" value="N-reg_PII"/>
</dbReference>
<name>A0A1F4TK31_UNCSA</name>
<comment type="similarity">
    <text evidence="2">Belongs to the P(II) protein family.</text>
</comment>
<organism evidence="3 4">
    <name type="scientific">candidate division WOR-1 bacterium RIFOXYB2_FULL_48_7</name>
    <dbReference type="NCBI Taxonomy" id="1802583"/>
    <lineage>
        <taxon>Bacteria</taxon>
        <taxon>Bacillati</taxon>
        <taxon>Saganbacteria</taxon>
    </lineage>
</organism>
<dbReference type="Gene3D" id="3.30.70.120">
    <property type="match status" value="1"/>
</dbReference>
<dbReference type="GO" id="GO:0006808">
    <property type="term" value="P:regulation of nitrogen utilization"/>
    <property type="evidence" value="ECO:0007669"/>
    <property type="project" value="InterPro"/>
</dbReference>
<gene>
    <name evidence="3" type="ORF">A2311_05005</name>
</gene>
<dbReference type="InterPro" id="IPR011322">
    <property type="entry name" value="N-reg_PII-like_a/b"/>
</dbReference>
<dbReference type="GO" id="GO:0030234">
    <property type="term" value="F:enzyme regulator activity"/>
    <property type="evidence" value="ECO:0007669"/>
    <property type="project" value="InterPro"/>
</dbReference>
<dbReference type="PROSITE" id="PS00638">
    <property type="entry name" value="PII_GLNB_CTER"/>
    <property type="match status" value="1"/>
</dbReference>
<dbReference type="EMBL" id="MEUF01000067">
    <property type="protein sequence ID" value="OGC33088.1"/>
    <property type="molecule type" value="Genomic_DNA"/>
</dbReference>
<dbReference type="STRING" id="1802583.A2311_05005"/>
<dbReference type="PROSITE" id="PS51343">
    <property type="entry name" value="PII_GLNB_DOM"/>
    <property type="match status" value="1"/>
</dbReference>
<dbReference type="InterPro" id="IPR017918">
    <property type="entry name" value="N-reg_PII_CS"/>
</dbReference>
<keyword evidence="1" id="KW-0597">Phosphoprotein</keyword>
<dbReference type="GO" id="GO:0005829">
    <property type="term" value="C:cytosol"/>
    <property type="evidence" value="ECO:0007669"/>
    <property type="project" value="TreeGrafter"/>
</dbReference>
<dbReference type="Pfam" id="PF00543">
    <property type="entry name" value="P-II"/>
    <property type="match status" value="1"/>
</dbReference>
<evidence type="ECO:0000256" key="2">
    <source>
        <dbReference type="RuleBase" id="RU003936"/>
    </source>
</evidence>
<reference evidence="3 4" key="1">
    <citation type="journal article" date="2016" name="Nat. Commun.">
        <title>Thousands of microbial genomes shed light on interconnected biogeochemical processes in an aquifer system.</title>
        <authorList>
            <person name="Anantharaman K."/>
            <person name="Brown C.T."/>
            <person name="Hug L.A."/>
            <person name="Sharon I."/>
            <person name="Castelle C.J."/>
            <person name="Probst A.J."/>
            <person name="Thomas B.C."/>
            <person name="Singh A."/>
            <person name="Wilkins M.J."/>
            <person name="Karaoz U."/>
            <person name="Brodie E.L."/>
            <person name="Williams K.H."/>
            <person name="Hubbard S.S."/>
            <person name="Banfield J.F."/>
        </authorList>
    </citation>
    <scope>NUCLEOTIDE SEQUENCE [LARGE SCALE GENOMIC DNA]</scope>
</reference>
<evidence type="ECO:0000256" key="1">
    <source>
        <dbReference type="PIRSR" id="PIRSR602187-50"/>
    </source>
</evidence>
<protein>
    <submittedName>
        <fullName evidence="3">Transcriptional regulator</fullName>
    </submittedName>
</protein>
<dbReference type="SMART" id="SM00938">
    <property type="entry name" value="P-II"/>
    <property type="match status" value="1"/>
</dbReference>
<dbReference type="Proteomes" id="UP000178951">
    <property type="component" value="Unassembled WGS sequence"/>
</dbReference>
<comment type="caution">
    <text evidence="3">The sequence shown here is derived from an EMBL/GenBank/DDBJ whole genome shotgun (WGS) entry which is preliminary data.</text>
</comment>
<dbReference type="PANTHER" id="PTHR30115">
    <property type="entry name" value="NITROGEN REGULATORY PROTEIN P-II"/>
    <property type="match status" value="1"/>
</dbReference>
<dbReference type="InterPro" id="IPR015867">
    <property type="entry name" value="N-reg_PII/ATP_PRibTrfase_C"/>
</dbReference>
<evidence type="ECO:0000313" key="4">
    <source>
        <dbReference type="Proteomes" id="UP000178951"/>
    </source>
</evidence>
<evidence type="ECO:0000313" key="3">
    <source>
        <dbReference type="EMBL" id="OGC33088.1"/>
    </source>
</evidence>